<organism evidence="1">
    <name type="scientific">marine sediment metagenome</name>
    <dbReference type="NCBI Taxonomy" id="412755"/>
    <lineage>
        <taxon>unclassified sequences</taxon>
        <taxon>metagenomes</taxon>
        <taxon>ecological metagenomes</taxon>
    </lineage>
</organism>
<dbReference type="EMBL" id="LAZR01032647">
    <property type="protein sequence ID" value="KKL50310.1"/>
    <property type="molecule type" value="Genomic_DNA"/>
</dbReference>
<protein>
    <recommendedName>
        <fullName evidence="2">Nucleotide-diphospho-sugar transferase domain-containing protein</fullName>
    </recommendedName>
</protein>
<gene>
    <name evidence="1" type="ORF">LCGC14_2306770</name>
</gene>
<reference evidence="1" key="1">
    <citation type="journal article" date="2015" name="Nature">
        <title>Complex archaea that bridge the gap between prokaryotes and eukaryotes.</title>
        <authorList>
            <person name="Spang A."/>
            <person name="Saw J.H."/>
            <person name="Jorgensen S.L."/>
            <person name="Zaremba-Niedzwiedzka K."/>
            <person name="Martijn J."/>
            <person name="Lind A.E."/>
            <person name="van Eijk R."/>
            <person name="Schleper C."/>
            <person name="Guy L."/>
            <person name="Ettema T.J."/>
        </authorList>
    </citation>
    <scope>NUCLEOTIDE SEQUENCE</scope>
</reference>
<accession>A0A0F9EZ96</accession>
<name>A0A0F9EZ96_9ZZZZ</name>
<evidence type="ECO:0000313" key="1">
    <source>
        <dbReference type="EMBL" id="KKL50310.1"/>
    </source>
</evidence>
<sequence length="298" mass="33742">MQGAGRSQGAQMIQIVMVKWGRKYSSAYVNGLAREVARHTKSPHRVICYTDDATGIEPPVEVRAFPEFGVPLAQLTSRGGSLPKMAMFMEGQLTPGVETIYLDLDTSVLGDVARLAACLKETRGVYFLQRHAVPYWRARGVVDRLAPERYYLGNTAIMAFYPEDTYPIANFFLQKYNGYLAGDGSVTEAERKLFDGGNELMVSEKARGLTRVFPRDMAIKFTQEYMSPVLKLAELKNRLPWVAARRARQVALTYHGEPLKPERLMEKQVGDLVTSKHHKTIWRYPEISDYWTRVLAAK</sequence>
<evidence type="ECO:0008006" key="2">
    <source>
        <dbReference type="Google" id="ProtNLM"/>
    </source>
</evidence>
<proteinExistence type="predicted"/>
<dbReference type="AlphaFoldDB" id="A0A0F9EZ96"/>
<comment type="caution">
    <text evidence="1">The sequence shown here is derived from an EMBL/GenBank/DDBJ whole genome shotgun (WGS) entry which is preliminary data.</text>
</comment>